<keyword evidence="1" id="KW-0812">Transmembrane</keyword>
<gene>
    <name evidence="2" type="ORF">UFOVP399_28</name>
</gene>
<dbReference type="EMBL" id="LR796383">
    <property type="protein sequence ID" value="CAB4140934.1"/>
    <property type="molecule type" value="Genomic_DNA"/>
</dbReference>
<sequence>MIAGPLLRIIAPIVGVVVIFGAGYWTGYGHGQEKGERIAYRAAEVAAKEIVVREVEVEECQAENYATQEAKSKQAAATVELVRTDQELRKQAEARARESDKRAAEREKQIYQSLTELKGLINEGTVKGCFSEPVGDRFAELFNDTIAAGENDSSP</sequence>
<proteinExistence type="predicted"/>
<keyword evidence="1" id="KW-0472">Membrane</keyword>
<protein>
    <submittedName>
        <fullName evidence="2">Uncharacterized protein</fullName>
    </submittedName>
</protein>
<evidence type="ECO:0000256" key="1">
    <source>
        <dbReference type="SAM" id="Phobius"/>
    </source>
</evidence>
<name>A0A6J5M2F4_9CAUD</name>
<evidence type="ECO:0000313" key="2">
    <source>
        <dbReference type="EMBL" id="CAB4140934.1"/>
    </source>
</evidence>
<feature type="transmembrane region" description="Helical" evidence="1">
    <location>
        <begin position="6"/>
        <end position="27"/>
    </location>
</feature>
<reference evidence="2" key="1">
    <citation type="submission" date="2020-04" db="EMBL/GenBank/DDBJ databases">
        <authorList>
            <person name="Chiriac C."/>
            <person name="Salcher M."/>
            <person name="Ghai R."/>
            <person name="Kavagutti S V."/>
        </authorList>
    </citation>
    <scope>NUCLEOTIDE SEQUENCE</scope>
</reference>
<keyword evidence="1" id="KW-1133">Transmembrane helix</keyword>
<accession>A0A6J5M2F4</accession>
<organism evidence="2">
    <name type="scientific">uncultured Caudovirales phage</name>
    <dbReference type="NCBI Taxonomy" id="2100421"/>
    <lineage>
        <taxon>Viruses</taxon>
        <taxon>Duplodnaviria</taxon>
        <taxon>Heunggongvirae</taxon>
        <taxon>Uroviricota</taxon>
        <taxon>Caudoviricetes</taxon>
        <taxon>Peduoviridae</taxon>
        <taxon>Maltschvirus</taxon>
        <taxon>Maltschvirus maltsch</taxon>
    </lineage>
</organism>